<dbReference type="GO" id="GO:0016757">
    <property type="term" value="F:glycosyltransferase activity"/>
    <property type="evidence" value="ECO:0007669"/>
    <property type="project" value="UniProtKB-KW"/>
</dbReference>
<dbReference type="PANTHER" id="PTHR22916">
    <property type="entry name" value="GLYCOSYLTRANSFERASE"/>
    <property type="match status" value="1"/>
</dbReference>
<dbReference type="AlphaFoldDB" id="A0A4R0U4C4"/>
<dbReference type="Pfam" id="PF00535">
    <property type="entry name" value="Glycos_transf_2"/>
    <property type="match status" value="1"/>
</dbReference>
<keyword evidence="1" id="KW-0328">Glycosyltransferase</keyword>
<keyword evidence="2 4" id="KW-0808">Transferase</keyword>
<gene>
    <name evidence="4" type="ORF">MCC10076_0415</name>
</gene>
<dbReference type="InterPro" id="IPR001173">
    <property type="entry name" value="Glyco_trans_2-like"/>
</dbReference>
<evidence type="ECO:0000259" key="3">
    <source>
        <dbReference type="Pfam" id="PF00535"/>
    </source>
</evidence>
<organism evidence="4 5">
    <name type="scientific">Bifidobacterium longum subsp. longum</name>
    <dbReference type="NCBI Taxonomy" id="1679"/>
    <lineage>
        <taxon>Bacteria</taxon>
        <taxon>Bacillati</taxon>
        <taxon>Actinomycetota</taxon>
        <taxon>Actinomycetes</taxon>
        <taxon>Bifidobacteriales</taxon>
        <taxon>Bifidobacteriaceae</taxon>
        <taxon>Bifidobacterium</taxon>
    </lineage>
</organism>
<evidence type="ECO:0000256" key="1">
    <source>
        <dbReference type="ARBA" id="ARBA00022676"/>
    </source>
</evidence>
<evidence type="ECO:0000313" key="4">
    <source>
        <dbReference type="EMBL" id="TCF00394.1"/>
    </source>
</evidence>
<dbReference type="GeneID" id="69579165"/>
<dbReference type="EMBL" id="SHRX01000008">
    <property type="protein sequence ID" value="TCF00394.1"/>
    <property type="molecule type" value="Genomic_DNA"/>
</dbReference>
<dbReference type="InterPro" id="IPR029044">
    <property type="entry name" value="Nucleotide-diphossugar_trans"/>
</dbReference>
<dbReference type="RefSeq" id="WP_074709860.1">
    <property type="nucleotide sequence ID" value="NZ_BNGW01000001.1"/>
</dbReference>
<sequence>MPILSVVIPCYNASSTIEECVLSVMDQSLTDLEIIVVDDGSTDDSLAICRRLAEEDERISVYTKKNAGQGIARNFGMSHATGEYIAFVDADDTCNVEMYRALIDSAKEFDADLVFSGYRDIKDGKVVEEHPNNREVLQDDAAIRQHMADLIASSAGNVGSCCVAVWDGIFRLSMLRKYGIEFPSERTVYSEDLVFKLRALALSNTVSFLPDSYYEYHISESSYSRCIDVHVIDKLISMYKIIECEFSETLDEFCFSSRNAARLFASLRFALRSAPLDNGRLSFFRAVVSNQDLRVCLALFKPNSALDKLIYRTFLKEEYIILSLLFLCFQLKGYLK</sequence>
<dbReference type="PANTHER" id="PTHR22916:SF51">
    <property type="entry name" value="GLYCOSYLTRANSFERASE EPSH-RELATED"/>
    <property type="match status" value="1"/>
</dbReference>
<feature type="domain" description="Glycosyltransferase 2-like" evidence="3">
    <location>
        <begin position="5"/>
        <end position="133"/>
    </location>
</feature>
<dbReference type="SUPFAM" id="SSF53448">
    <property type="entry name" value="Nucleotide-diphospho-sugar transferases"/>
    <property type="match status" value="1"/>
</dbReference>
<evidence type="ECO:0000256" key="2">
    <source>
        <dbReference type="ARBA" id="ARBA00022679"/>
    </source>
</evidence>
<comment type="caution">
    <text evidence="4">The sequence shown here is derived from an EMBL/GenBank/DDBJ whole genome shotgun (WGS) entry which is preliminary data.</text>
</comment>
<dbReference type="Gene3D" id="3.90.550.10">
    <property type="entry name" value="Spore Coat Polysaccharide Biosynthesis Protein SpsA, Chain A"/>
    <property type="match status" value="1"/>
</dbReference>
<protein>
    <submittedName>
        <fullName evidence="4">Glycosyltransferase</fullName>
    </submittedName>
</protein>
<evidence type="ECO:0000313" key="5">
    <source>
        <dbReference type="Proteomes" id="UP000292751"/>
    </source>
</evidence>
<proteinExistence type="predicted"/>
<reference evidence="4 5" key="1">
    <citation type="journal article" date="2018" name="Sci. Rep.">
        <title>Genomic diversity and distribution of Bifidobacterium longum subsp. longum across the human lifespan.</title>
        <authorList>
            <person name="Odamaki T."/>
            <person name="Bottacini F."/>
            <person name="Kato K."/>
            <person name="Mitsuyama E."/>
            <person name="Yoshida K."/>
            <person name="Horigome A."/>
            <person name="Xiao J.Z."/>
            <person name="van Sinderen D."/>
        </authorList>
    </citation>
    <scope>NUCLEOTIDE SEQUENCE [LARGE SCALE GENOMIC DNA]</scope>
    <source>
        <strain evidence="4 5">MCC10076</strain>
    </source>
</reference>
<accession>A0A4R0U4C4</accession>
<dbReference type="Proteomes" id="UP000292751">
    <property type="component" value="Unassembled WGS sequence"/>
</dbReference>
<dbReference type="CDD" id="cd00761">
    <property type="entry name" value="Glyco_tranf_GTA_type"/>
    <property type="match status" value="1"/>
</dbReference>
<name>A0A4R0U4C4_BIFLL</name>